<dbReference type="Gene3D" id="1.10.8.10">
    <property type="entry name" value="DNA helicase RuvA subunit, C-terminal domain"/>
    <property type="match status" value="1"/>
</dbReference>
<dbReference type="InterPro" id="IPR047878">
    <property type="entry name" value="UBL7_UBA"/>
</dbReference>
<dbReference type="PROSITE" id="PS50030">
    <property type="entry name" value="UBA"/>
    <property type="match status" value="1"/>
</dbReference>
<proteinExistence type="predicted"/>
<keyword evidence="1" id="KW-0175">Coiled coil</keyword>
<evidence type="ECO:0000313" key="5">
    <source>
        <dbReference type="EMBL" id="KAF2901376.1"/>
    </source>
</evidence>
<dbReference type="Proteomes" id="UP000801492">
    <property type="component" value="Unassembled WGS sequence"/>
</dbReference>
<dbReference type="Pfam" id="PF00240">
    <property type="entry name" value="ubiquitin"/>
    <property type="match status" value="1"/>
</dbReference>
<dbReference type="OrthoDB" id="10016665at2759"/>
<sequence length="359" mass="38709">MTANVILGVRILPNQFQRIKIDNVNLENKVEDLKNEAAQKINVNKQNIELSYCGLILDDDSSLAACGIKPGVTVHVLEKKPAPAPIPIRPLTEADIQQLVVAFKTFNFSANYRTALQRLSRAEVLENIIAATPGLAEDPVAIAMIRDPELIVQMADSDTVRRIAELHPSLIEAAHHIAAHVHEEAANINQNQAGTSSGYSYSLDALSDDEDMESPNETPQEPQPLTRNSSYNAITAAQLAAAIANATNATFGLSSSPANNTSTPTSSGNIITSEMFSNAMQQAFASTQNLGASNNFPNPLTPTRNVSETFEAITRRLQPQLQQMREMGLVNDAVNIRALQTTSGDVQAAIELVLSGAFE</sequence>
<dbReference type="PANTHER" id="PTHR10677:SF25">
    <property type="entry name" value="UBIQUITIN-LIKE PROTEIN 7"/>
    <property type="match status" value="1"/>
</dbReference>
<dbReference type="AlphaFoldDB" id="A0A8K0DC58"/>
<dbReference type="InterPro" id="IPR029071">
    <property type="entry name" value="Ubiquitin-like_domsf"/>
</dbReference>
<feature type="coiled-coil region" evidence="1">
    <location>
        <begin position="16"/>
        <end position="43"/>
    </location>
</feature>
<feature type="compositionally biased region" description="Polar residues" evidence="2">
    <location>
        <begin position="215"/>
        <end position="227"/>
    </location>
</feature>
<accession>A0A8K0DC58</accession>
<evidence type="ECO:0000259" key="3">
    <source>
        <dbReference type="PROSITE" id="PS50030"/>
    </source>
</evidence>
<reference evidence="5" key="1">
    <citation type="submission" date="2019-08" db="EMBL/GenBank/DDBJ databases">
        <title>The genome of the North American firefly Photinus pyralis.</title>
        <authorList>
            <consortium name="Photinus pyralis genome working group"/>
            <person name="Fallon T.R."/>
            <person name="Sander Lower S.E."/>
            <person name="Weng J.-K."/>
        </authorList>
    </citation>
    <scope>NUCLEOTIDE SEQUENCE</scope>
    <source>
        <strain evidence="5">TRF0915ILg1</strain>
        <tissue evidence="5">Whole body</tissue>
    </source>
</reference>
<dbReference type="PROSITE" id="PS50053">
    <property type="entry name" value="UBIQUITIN_2"/>
    <property type="match status" value="1"/>
</dbReference>
<dbReference type="PANTHER" id="PTHR10677">
    <property type="entry name" value="UBIQUILIN"/>
    <property type="match status" value="1"/>
</dbReference>
<name>A0A8K0DC58_IGNLU</name>
<keyword evidence="6" id="KW-1185">Reference proteome</keyword>
<evidence type="ECO:0000256" key="2">
    <source>
        <dbReference type="SAM" id="MobiDB-lite"/>
    </source>
</evidence>
<dbReference type="CDD" id="cd17039">
    <property type="entry name" value="Ubl_ubiquitin_like"/>
    <property type="match status" value="1"/>
</dbReference>
<dbReference type="GO" id="GO:0031593">
    <property type="term" value="F:polyubiquitin modification-dependent protein binding"/>
    <property type="evidence" value="ECO:0007669"/>
    <property type="project" value="TreeGrafter"/>
</dbReference>
<dbReference type="GO" id="GO:0006511">
    <property type="term" value="P:ubiquitin-dependent protein catabolic process"/>
    <property type="evidence" value="ECO:0007669"/>
    <property type="project" value="TreeGrafter"/>
</dbReference>
<dbReference type="SMART" id="SM00165">
    <property type="entry name" value="UBA"/>
    <property type="match status" value="1"/>
</dbReference>
<gene>
    <name evidence="5" type="ORF">ILUMI_04815</name>
</gene>
<evidence type="ECO:0000256" key="1">
    <source>
        <dbReference type="SAM" id="Coils"/>
    </source>
</evidence>
<dbReference type="EMBL" id="VTPC01001677">
    <property type="protein sequence ID" value="KAF2901376.1"/>
    <property type="molecule type" value="Genomic_DNA"/>
</dbReference>
<evidence type="ECO:0008006" key="7">
    <source>
        <dbReference type="Google" id="ProtNLM"/>
    </source>
</evidence>
<organism evidence="5 6">
    <name type="scientific">Ignelater luminosus</name>
    <name type="common">Cucubano</name>
    <name type="synonym">Pyrophorus luminosus</name>
    <dbReference type="NCBI Taxonomy" id="2038154"/>
    <lineage>
        <taxon>Eukaryota</taxon>
        <taxon>Metazoa</taxon>
        <taxon>Ecdysozoa</taxon>
        <taxon>Arthropoda</taxon>
        <taxon>Hexapoda</taxon>
        <taxon>Insecta</taxon>
        <taxon>Pterygota</taxon>
        <taxon>Neoptera</taxon>
        <taxon>Endopterygota</taxon>
        <taxon>Coleoptera</taxon>
        <taxon>Polyphaga</taxon>
        <taxon>Elateriformia</taxon>
        <taxon>Elateroidea</taxon>
        <taxon>Elateridae</taxon>
        <taxon>Agrypninae</taxon>
        <taxon>Pyrophorini</taxon>
        <taxon>Ignelater</taxon>
    </lineage>
</organism>
<dbReference type="GO" id="GO:0005829">
    <property type="term" value="C:cytosol"/>
    <property type="evidence" value="ECO:0007669"/>
    <property type="project" value="TreeGrafter"/>
</dbReference>
<feature type="region of interest" description="Disordered" evidence="2">
    <location>
        <begin position="199"/>
        <end position="227"/>
    </location>
</feature>
<feature type="domain" description="UBA" evidence="3">
    <location>
        <begin position="312"/>
        <end position="356"/>
    </location>
</feature>
<evidence type="ECO:0000259" key="4">
    <source>
        <dbReference type="PROSITE" id="PS50053"/>
    </source>
</evidence>
<dbReference type="SUPFAM" id="SSF46934">
    <property type="entry name" value="UBA-like"/>
    <property type="match status" value="1"/>
</dbReference>
<dbReference type="InterPro" id="IPR015496">
    <property type="entry name" value="Ubiquilin"/>
</dbReference>
<evidence type="ECO:0000313" key="6">
    <source>
        <dbReference type="Proteomes" id="UP000801492"/>
    </source>
</evidence>
<dbReference type="InterPro" id="IPR009060">
    <property type="entry name" value="UBA-like_sf"/>
</dbReference>
<dbReference type="InterPro" id="IPR000626">
    <property type="entry name" value="Ubiquitin-like_dom"/>
</dbReference>
<feature type="domain" description="Ubiquitin-like" evidence="4">
    <location>
        <begin position="5"/>
        <end position="83"/>
    </location>
</feature>
<comment type="caution">
    <text evidence="5">The sequence shown here is derived from an EMBL/GenBank/DDBJ whole genome shotgun (WGS) entry which is preliminary data.</text>
</comment>
<dbReference type="SUPFAM" id="SSF54236">
    <property type="entry name" value="Ubiquitin-like"/>
    <property type="match status" value="1"/>
</dbReference>
<dbReference type="InterPro" id="IPR015940">
    <property type="entry name" value="UBA"/>
</dbReference>
<dbReference type="Gene3D" id="3.10.20.90">
    <property type="entry name" value="Phosphatidylinositol 3-kinase Catalytic Subunit, Chain A, domain 1"/>
    <property type="match status" value="1"/>
</dbReference>
<protein>
    <recommendedName>
        <fullName evidence="7">Ubiquitin-like protein 7</fullName>
    </recommendedName>
</protein>
<dbReference type="CDD" id="cd14326">
    <property type="entry name" value="UBA_UBL7"/>
    <property type="match status" value="1"/>
</dbReference>